<dbReference type="InterPro" id="IPR013325">
    <property type="entry name" value="RNA_pol_sigma_r2"/>
</dbReference>
<dbReference type="InterPro" id="IPR014284">
    <property type="entry name" value="RNA_pol_sigma-70_dom"/>
</dbReference>
<sequence length="170" mass="19377">MKAAQEDSFREFVEGSWHRLLRTAYLLTGDHGAAEDLVQTALMRTYKRWGAIERGDAPEVYVRRVMVNLNISAWRRRRVVEHVVAEPPERPEPGGRGDYQEAHAVRDELWRTVLTMPPRMRTVFVLRYFEDLSEAEVAAVMGCAVGSVKSQVARGLARLRAELRVEGSAR</sequence>
<evidence type="ECO:0000256" key="5">
    <source>
        <dbReference type="ARBA" id="ARBA00023163"/>
    </source>
</evidence>
<dbReference type="InterPro" id="IPR013249">
    <property type="entry name" value="RNA_pol_sigma70_r4_t2"/>
</dbReference>
<dbReference type="NCBIfam" id="TIGR02983">
    <property type="entry name" value="SigE-fam_strep"/>
    <property type="match status" value="1"/>
</dbReference>
<dbReference type="PANTHER" id="PTHR43133">
    <property type="entry name" value="RNA POLYMERASE ECF-TYPE SIGMA FACTO"/>
    <property type="match status" value="1"/>
</dbReference>
<organism evidence="8 9">
    <name type="scientific">Catenulispora yoronensis</name>
    <dbReference type="NCBI Taxonomy" id="450799"/>
    <lineage>
        <taxon>Bacteria</taxon>
        <taxon>Bacillati</taxon>
        <taxon>Actinomycetota</taxon>
        <taxon>Actinomycetes</taxon>
        <taxon>Catenulisporales</taxon>
        <taxon>Catenulisporaceae</taxon>
        <taxon>Catenulispora</taxon>
    </lineage>
</organism>
<dbReference type="Proteomes" id="UP001500751">
    <property type="component" value="Unassembled WGS sequence"/>
</dbReference>
<dbReference type="InterPro" id="IPR007627">
    <property type="entry name" value="RNA_pol_sigma70_r2"/>
</dbReference>
<evidence type="ECO:0000313" key="9">
    <source>
        <dbReference type="Proteomes" id="UP001500751"/>
    </source>
</evidence>
<evidence type="ECO:0000259" key="7">
    <source>
        <dbReference type="Pfam" id="PF08281"/>
    </source>
</evidence>
<dbReference type="PANTHER" id="PTHR43133:SF50">
    <property type="entry name" value="ECF RNA POLYMERASE SIGMA FACTOR SIGM"/>
    <property type="match status" value="1"/>
</dbReference>
<evidence type="ECO:0000313" key="8">
    <source>
        <dbReference type="EMBL" id="GAA2046900.1"/>
    </source>
</evidence>
<evidence type="ECO:0000259" key="6">
    <source>
        <dbReference type="Pfam" id="PF04542"/>
    </source>
</evidence>
<dbReference type="Pfam" id="PF04542">
    <property type="entry name" value="Sigma70_r2"/>
    <property type="match status" value="1"/>
</dbReference>
<keyword evidence="4" id="KW-0238">DNA-binding</keyword>
<keyword evidence="5" id="KW-0804">Transcription</keyword>
<gene>
    <name evidence="8" type="ORF">GCM10009839_59430</name>
</gene>
<dbReference type="SUPFAM" id="SSF88946">
    <property type="entry name" value="Sigma2 domain of RNA polymerase sigma factors"/>
    <property type="match status" value="1"/>
</dbReference>
<name>A0ABP5GI27_9ACTN</name>
<comment type="caution">
    <text evidence="8">The sequence shown here is derived from an EMBL/GenBank/DDBJ whole genome shotgun (WGS) entry which is preliminary data.</text>
</comment>
<dbReference type="InterPro" id="IPR014325">
    <property type="entry name" value="RNA_pol_sigma-E_actinobac"/>
</dbReference>
<dbReference type="Gene3D" id="1.10.10.10">
    <property type="entry name" value="Winged helix-like DNA-binding domain superfamily/Winged helix DNA-binding domain"/>
    <property type="match status" value="1"/>
</dbReference>
<dbReference type="EMBL" id="BAAAQN010000042">
    <property type="protein sequence ID" value="GAA2046900.1"/>
    <property type="molecule type" value="Genomic_DNA"/>
</dbReference>
<keyword evidence="2" id="KW-0805">Transcription regulation</keyword>
<dbReference type="InterPro" id="IPR036388">
    <property type="entry name" value="WH-like_DNA-bd_sf"/>
</dbReference>
<evidence type="ECO:0000256" key="3">
    <source>
        <dbReference type="ARBA" id="ARBA00023082"/>
    </source>
</evidence>
<proteinExistence type="inferred from homology"/>
<keyword evidence="9" id="KW-1185">Reference proteome</keyword>
<dbReference type="Gene3D" id="1.10.1740.10">
    <property type="match status" value="1"/>
</dbReference>
<accession>A0ABP5GI27</accession>
<dbReference type="CDD" id="cd06171">
    <property type="entry name" value="Sigma70_r4"/>
    <property type="match status" value="1"/>
</dbReference>
<dbReference type="Pfam" id="PF08281">
    <property type="entry name" value="Sigma70_r4_2"/>
    <property type="match status" value="1"/>
</dbReference>
<keyword evidence="3" id="KW-0731">Sigma factor</keyword>
<feature type="domain" description="RNA polymerase sigma factor 70 region 4 type 2" evidence="7">
    <location>
        <begin position="107"/>
        <end position="159"/>
    </location>
</feature>
<feature type="domain" description="RNA polymerase sigma-70 region 2" evidence="6">
    <location>
        <begin position="19"/>
        <end position="78"/>
    </location>
</feature>
<dbReference type="InterPro" id="IPR013324">
    <property type="entry name" value="RNA_pol_sigma_r3/r4-like"/>
</dbReference>
<protein>
    <submittedName>
        <fullName evidence="8">SigE family RNA polymerase sigma factor</fullName>
    </submittedName>
</protein>
<evidence type="ECO:0000256" key="2">
    <source>
        <dbReference type="ARBA" id="ARBA00023015"/>
    </source>
</evidence>
<dbReference type="NCBIfam" id="TIGR02937">
    <property type="entry name" value="sigma70-ECF"/>
    <property type="match status" value="1"/>
</dbReference>
<evidence type="ECO:0000256" key="1">
    <source>
        <dbReference type="ARBA" id="ARBA00010641"/>
    </source>
</evidence>
<evidence type="ECO:0000256" key="4">
    <source>
        <dbReference type="ARBA" id="ARBA00023125"/>
    </source>
</evidence>
<reference evidence="9" key="1">
    <citation type="journal article" date="2019" name="Int. J. Syst. Evol. Microbiol.">
        <title>The Global Catalogue of Microorganisms (GCM) 10K type strain sequencing project: providing services to taxonomists for standard genome sequencing and annotation.</title>
        <authorList>
            <consortium name="The Broad Institute Genomics Platform"/>
            <consortium name="The Broad Institute Genome Sequencing Center for Infectious Disease"/>
            <person name="Wu L."/>
            <person name="Ma J."/>
        </authorList>
    </citation>
    <scope>NUCLEOTIDE SEQUENCE [LARGE SCALE GENOMIC DNA]</scope>
    <source>
        <strain evidence="9">JCM 16014</strain>
    </source>
</reference>
<dbReference type="SUPFAM" id="SSF88659">
    <property type="entry name" value="Sigma3 and sigma4 domains of RNA polymerase sigma factors"/>
    <property type="match status" value="1"/>
</dbReference>
<dbReference type="InterPro" id="IPR039425">
    <property type="entry name" value="RNA_pol_sigma-70-like"/>
</dbReference>
<comment type="similarity">
    <text evidence="1">Belongs to the sigma-70 factor family. ECF subfamily.</text>
</comment>